<feature type="domain" description="EngB-type G" evidence="6">
    <location>
        <begin position="124"/>
        <end position="303"/>
    </location>
</feature>
<dbReference type="GO" id="GO:0046872">
    <property type="term" value="F:metal ion binding"/>
    <property type="evidence" value="ECO:0007669"/>
    <property type="project" value="UniProtKB-KW"/>
</dbReference>
<dbReference type="CDD" id="cd01876">
    <property type="entry name" value="YihA_EngB"/>
    <property type="match status" value="1"/>
</dbReference>
<keyword evidence="8" id="KW-1185">Reference proteome</keyword>
<dbReference type="OrthoDB" id="391988at2759"/>
<evidence type="ECO:0000256" key="5">
    <source>
        <dbReference type="SAM" id="MobiDB-lite"/>
    </source>
</evidence>
<evidence type="ECO:0000256" key="4">
    <source>
        <dbReference type="ARBA" id="ARBA00023134"/>
    </source>
</evidence>
<dbReference type="SUPFAM" id="SSF52540">
    <property type="entry name" value="P-loop containing nucleoside triphosphate hydrolases"/>
    <property type="match status" value="1"/>
</dbReference>
<dbReference type="InterPro" id="IPR052279">
    <property type="entry name" value="EngB_GTPase"/>
</dbReference>
<dbReference type="InterPro" id="IPR030393">
    <property type="entry name" value="G_ENGB_dom"/>
</dbReference>
<dbReference type="InterPro" id="IPR006073">
    <property type="entry name" value="GTP-bd"/>
</dbReference>
<keyword evidence="3" id="KW-0460">Magnesium</keyword>
<protein>
    <recommendedName>
        <fullName evidence="6">EngB-type G domain-containing protein</fullName>
    </recommendedName>
</protein>
<feature type="compositionally biased region" description="Basic and acidic residues" evidence="5">
    <location>
        <begin position="336"/>
        <end position="353"/>
    </location>
</feature>
<organism evidence="7 8">
    <name type="scientific">Pichia membranifaciens NRRL Y-2026</name>
    <dbReference type="NCBI Taxonomy" id="763406"/>
    <lineage>
        <taxon>Eukaryota</taxon>
        <taxon>Fungi</taxon>
        <taxon>Dikarya</taxon>
        <taxon>Ascomycota</taxon>
        <taxon>Saccharomycotina</taxon>
        <taxon>Pichiomycetes</taxon>
        <taxon>Pichiales</taxon>
        <taxon>Pichiaceae</taxon>
        <taxon>Pichia</taxon>
    </lineage>
</organism>
<feature type="region of interest" description="Disordered" evidence="5">
    <location>
        <begin position="326"/>
        <end position="353"/>
    </location>
</feature>
<dbReference type="EMBL" id="KV454006">
    <property type="protein sequence ID" value="ODQ44675.1"/>
    <property type="molecule type" value="Genomic_DNA"/>
</dbReference>
<name>A0A1E3NEU9_9ASCO</name>
<evidence type="ECO:0000313" key="7">
    <source>
        <dbReference type="EMBL" id="ODQ44675.1"/>
    </source>
</evidence>
<dbReference type="GO" id="GO:0005525">
    <property type="term" value="F:GTP binding"/>
    <property type="evidence" value="ECO:0007669"/>
    <property type="project" value="UniProtKB-KW"/>
</dbReference>
<dbReference type="Proteomes" id="UP000094455">
    <property type="component" value="Unassembled WGS sequence"/>
</dbReference>
<dbReference type="InterPro" id="IPR027417">
    <property type="entry name" value="P-loop_NTPase"/>
</dbReference>
<evidence type="ECO:0000259" key="6">
    <source>
        <dbReference type="PROSITE" id="PS51706"/>
    </source>
</evidence>
<keyword evidence="4" id="KW-0342">GTP-binding</keyword>
<evidence type="ECO:0000256" key="3">
    <source>
        <dbReference type="ARBA" id="ARBA00022842"/>
    </source>
</evidence>
<evidence type="ECO:0000256" key="1">
    <source>
        <dbReference type="ARBA" id="ARBA00022723"/>
    </source>
</evidence>
<gene>
    <name evidence="7" type="ORF">PICMEDRAFT_18077</name>
</gene>
<dbReference type="PANTHER" id="PTHR46498">
    <property type="entry name" value="GTP-BINDING PROTEIN 8"/>
    <property type="match status" value="1"/>
</dbReference>
<keyword evidence="2" id="KW-0547">Nucleotide-binding</keyword>
<accession>A0A1E3NEU9</accession>
<dbReference type="GO" id="GO:0005739">
    <property type="term" value="C:mitochondrion"/>
    <property type="evidence" value="ECO:0007669"/>
    <property type="project" value="TreeGrafter"/>
</dbReference>
<evidence type="ECO:0000313" key="8">
    <source>
        <dbReference type="Proteomes" id="UP000094455"/>
    </source>
</evidence>
<sequence length="353" mass="40132">MRSCHSRLLGGTQLWQRYVSTVPHEKREILNLKALLAKSEEAELANKKIEVPKQNKAKKTDPHDNYGLEIMKELAKLTALPLKWKASHKEYTSIAGFLTLAHVALEWSIYDYRKIPTMEVAGKELPEVIFLGRCNVGKSSLINALLSKKKDAVVQPYARVKNQAGYTPCLNFYNVGGRFRLVDCPGYGVKGREWQGKLVFEYLQKRGNLQNTYLILDAEVGLNAYDELLLQNLTDVGVRFDIIFNKIDKIPRDKRKARILDLVTTGFIGGLSMTPRCYAVSSNEQSRTGITEVMVSVIESCGIWQDGEAGRLVAAKKKHVVRAEVARQQYKRGKKEHKELQRKQRENDQRLAK</sequence>
<dbReference type="PANTHER" id="PTHR46498:SF1">
    <property type="entry name" value="GTP-BINDING PROTEIN 8"/>
    <property type="match status" value="1"/>
</dbReference>
<dbReference type="GeneID" id="30178556"/>
<proteinExistence type="predicted"/>
<reference evidence="7 8" key="1">
    <citation type="journal article" date="2016" name="Proc. Natl. Acad. Sci. U.S.A.">
        <title>Comparative genomics of biotechnologically important yeasts.</title>
        <authorList>
            <person name="Riley R."/>
            <person name="Haridas S."/>
            <person name="Wolfe K.H."/>
            <person name="Lopes M.R."/>
            <person name="Hittinger C.T."/>
            <person name="Goeker M."/>
            <person name="Salamov A.A."/>
            <person name="Wisecaver J.H."/>
            <person name="Long T.M."/>
            <person name="Calvey C.H."/>
            <person name="Aerts A.L."/>
            <person name="Barry K.W."/>
            <person name="Choi C."/>
            <person name="Clum A."/>
            <person name="Coughlan A.Y."/>
            <person name="Deshpande S."/>
            <person name="Douglass A.P."/>
            <person name="Hanson S.J."/>
            <person name="Klenk H.-P."/>
            <person name="LaButti K.M."/>
            <person name="Lapidus A."/>
            <person name="Lindquist E.A."/>
            <person name="Lipzen A.M."/>
            <person name="Meier-Kolthoff J.P."/>
            <person name="Ohm R.A."/>
            <person name="Otillar R.P."/>
            <person name="Pangilinan J.L."/>
            <person name="Peng Y."/>
            <person name="Rokas A."/>
            <person name="Rosa C.A."/>
            <person name="Scheuner C."/>
            <person name="Sibirny A.A."/>
            <person name="Slot J.C."/>
            <person name="Stielow J.B."/>
            <person name="Sun H."/>
            <person name="Kurtzman C.P."/>
            <person name="Blackwell M."/>
            <person name="Grigoriev I.V."/>
            <person name="Jeffries T.W."/>
        </authorList>
    </citation>
    <scope>NUCLEOTIDE SEQUENCE [LARGE SCALE GENOMIC DNA]</scope>
    <source>
        <strain evidence="7 8">NRRL Y-2026</strain>
    </source>
</reference>
<dbReference type="Pfam" id="PF01926">
    <property type="entry name" value="MMR_HSR1"/>
    <property type="match status" value="1"/>
</dbReference>
<evidence type="ECO:0000256" key="2">
    <source>
        <dbReference type="ARBA" id="ARBA00022741"/>
    </source>
</evidence>
<dbReference type="RefSeq" id="XP_019015788.1">
    <property type="nucleotide sequence ID" value="XM_019161869.1"/>
</dbReference>
<dbReference type="STRING" id="763406.A0A1E3NEU9"/>
<dbReference type="AlphaFoldDB" id="A0A1E3NEU9"/>
<dbReference type="Gene3D" id="3.40.50.300">
    <property type="entry name" value="P-loop containing nucleotide triphosphate hydrolases"/>
    <property type="match status" value="1"/>
</dbReference>
<keyword evidence="1" id="KW-0479">Metal-binding</keyword>
<dbReference type="PROSITE" id="PS51706">
    <property type="entry name" value="G_ENGB"/>
    <property type="match status" value="1"/>
</dbReference>